<dbReference type="Gene3D" id="3.90.70.10">
    <property type="entry name" value="Cysteine proteinases"/>
    <property type="match status" value="1"/>
</dbReference>
<evidence type="ECO:0000256" key="2">
    <source>
        <dbReference type="ARBA" id="ARBA00009085"/>
    </source>
</evidence>
<gene>
    <name evidence="8" type="ORF">TCIL3000_10_1820</name>
</gene>
<comment type="similarity">
    <text evidence="2">Belongs to the peptidase C19 family.</text>
</comment>
<evidence type="ECO:0000313" key="8">
    <source>
        <dbReference type="EMBL" id="CCC93423.1"/>
    </source>
</evidence>
<dbReference type="PROSITE" id="PS50235">
    <property type="entry name" value="USP_3"/>
    <property type="match status" value="1"/>
</dbReference>
<dbReference type="InterPro" id="IPR001394">
    <property type="entry name" value="Peptidase_C19_UCH"/>
</dbReference>
<dbReference type="GO" id="GO:0016579">
    <property type="term" value="P:protein deubiquitination"/>
    <property type="evidence" value="ECO:0007669"/>
    <property type="project" value="InterPro"/>
</dbReference>
<dbReference type="InterPro" id="IPR050164">
    <property type="entry name" value="Peptidase_C19"/>
</dbReference>
<evidence type="ECO:0000259" key="7">
    <source>
        <dbReference type="PROSITE" id="PS50235"/>
    </source>
</evidence>
<dbReference type="Pfam" id="PF00443">
    <property type="entry name" value="UCH"/>
    <property type="match status" value="1"/>
</dbReference>
<evidence type="ECO:0000256" key="1">
    <source>
        <dbReference type="ARBA" id="ARBA00000707"/>
    </source>
</evidence>
<dbReference type="InterPro" id="IPR028889">
    <property type="entry name" value="USP"/>
</dbReference>
<keyword evidence="4" id="KW-0645">Protease</keyword>
<sequence>MGISNSKEFLSENLKEQNTLVTHGYQGPRKTGSTYAEKSSNSSNTAAGGENGVQCEFSSVYLVGRPSATGKVAVPPSVQRCDEPVPHCHTPSLARRRSNLPMSLSTATNGGLTGSLSSVTIPLSSPLSQTRFMDIGGYPIGLENTNNTCYFNSVIQLLYHCAPLRTRLLQLHAAHEKKKGSSGLEGNTILALTAELFAKMHKVNNSKKRQKYPLSPRQLLSCVQQLNAMFNNNHQHDAHEFAMFLVNELVDRESELISSEKGRLLLGHNEVRSTKSAQWLSSLWKRQQKENDQNTRTQIMEGKERQPQPSVDECPELPRVFSESEVCAMNLPSIRRTGSDEFSDGRADMSLNSTSGWDWGVPPSLEKVLSGQFVSLTGCCECDHVSVTREAFIDLSLDVVEGSSLRYCLERFSTTECFDGDNKLYCDQCKKKVTAQRVMWINRLPEYALLVHLKRFHYDEKSGTVGKRSEHIALPREIDIVECEPSKVGPDNEARDSFSDETSPPDCEKSFLRETLPHCSQSLSVGDDLTATVADDATSGDIAADGNNGAASTSVPSRRLHNKLRVSPRRRGRFALNGFVSHRGSGLASGHYFTCVRHGNTWRCFDDSAVTQLTEREVQQYWGTPVDLNDILTTTTAYLLLYERIA</sequence>
<comment type="catalytic activity">
    <reaction evidence="1">
        <text>Thiol-dependent hydrolysis of ester, thioester, amide, peptide and isopeptide bonds formed by the C-terminal Gly of ubiquitin (a 76-residue protein attached to proteins as an intracellular targeting signal).</text>
        <dbReference type="EC" id="3.4.19.12"/>
    </reaction>
</comment>
<keyword evidence="5 8" id="KW-0378">Hydrolase</keyword>
<dbReference type="VEuPathDB" id="TriTrypDB:TcIL3000_10_1820"/>
<organism evidence="8">
    <name type="scientific">Trypanosoma congolense (strain IL3000)</name>
    <dbReference type="NCBI Taxonomy" id="1068625"/>
    <lineage>
        <taxon>Eukaryota</taxon>
        <taxon>Discoba</taxon>
        <taxon>Euglenozoa</taxon>
        <taxon>Kinetoplastea</taxon>
        <taxon>Metakinetoplastina</taxon>
        <taxon>Trypanosomatida</taxon>
        <taxon>Trypanosomatidae</taxon>
        <taxon>Trypanosoma</taxon>
        <taxon>Nannomonas</taxon>
    </lineage>
</organism>
<feature type="region of interest" description="Disordered" evidence="6">
    <location>
        <begin position="485"/>
        <end position="508"/>
    </location>
</feature>
<protein>
    <recommendedName>
        <fullName evidence="3">ubiquitinyl hydrolase 1</fullName>
        <ecNumber evidence="3">3.4.19.12</ecNumber>
    </recommendedName>
</protein>
<evidence type="ECO:0000256" key="6">
    <source>
        <dbReference type="SAM" id="MobiDB-lite"/>
    </source>
</evidence>
<dbReference type="PANTHER" id="PTHR24006">
    <property type="entry name" value="UBIQUITIN CARBOXYL-TERMINAL HYDROLASE"/>
    <property type="match status" value="1"/>
</dbReference>
<dbReference type="EMBL" id="HE575323">
    <property type="protein sequence ID" value="CCC93423.1"/>
    <property type="molecule type" value="Genomic_DNA"/>
</dbReference>
<dbReference type="InterPro" id="IPR018200">
    <property type="entry name" value="USP_CS"/>
</dbReference>
<feature type="domain" description="USP" evidence="7">
    <location>
        <begin position="140"/>
        <end position="645"/>
    </location>
</feature>
<proteinExistence type="inferred from homology"/>
<dbReference type="PANTHER" id="PTHR24006:SF733">
    <property type="entry name" value="RE52890P"/>
    <property type="match status" value="1"/>
</dbReference>
<dbReference type="AlphaFoldDB" id="G0UVK7"/>
<feature type="region of interest" description="Disordered" evidence="6">
    <location>
        <begin position="19"/>
        <end position="49"/>
    </location>
</feature>
<evidence type="ECO:0000256" key="5">
    <source>
        <dbReference type="ARBA" id="ARBA00022801"/>
    </source>
</evidence>
<name>G0UVK7_TRYCI</name>
<evidence type="ECO:0000256" key="3">
    <source>
        <dbReference type="ARBA" id="ARBA00012759"/>
    </source>
</evidence>
<dbReference type="GO" id="GO:0005829">
    <property type="term" value="C:cytosol"/>
    <property type="evidence" value="ECO:0007669"/>
    <property type="project" value="TreeGrafter"/>
</dbReference>
<dbReference type="PROSITE" id="PS00973">
    <property type="entry name" value="USP_2"/>
    <property type="match status" value="1"/>
</dbReference>
<dbReference type="GO" id="GO:0005634">
    <property type="term" value="C:nucleus"/>
    <property type="evidence" value="ECO:0007669"/>
    <property type="project" value="TreeGrafter"/>
</dbReference>
<dbReference type="GO" id="GO:0004843">
    <property type="term" value="F:cysteine-type deubiquitinase activity"/>
    <property type="evidence" value="ECO:0007669"/>
    <property type="project" value="UniProtKB-EC"/>
</dbReference>
<accession>G0UVK7</accession>
<dbReference type="EC" id="3.4.19.12" evidence="3"/>
<dbReference type="InterPro" id="IPR038765">
    <property type="entry name" value="Papain-like_cys_pep_sf"/>
</dbReference>
<feature type="region of interest" description="Disordered" evidence="6">
    <location>
        <begin position="287"/>
        <end position="313"/>
    </location>
</feature>
<evidence type="ECO:0000256" key="4">
    <source>
        <dbReference type="ARBA" id="ARBA00022670"/>
    </source>
</evidence>
<feature type="compositionally biased region" description="Polar residues" evidence="6">
    <location>
        <begin position="31"/>
        <end position="46"/>
    </location>
</feature>
<dbReference type="SUPFAM" id="SSF54001">
    <property type="entry name" value="Cysteine proteinases"/>
    <property type="match status" value="1"/>
</dbReference>
<reference evidence="8" key="1">
    <citation type="journal article" date="2012" name="Proc. Natl. Acad. Sci. U.S.A.">
        <title>Antigenic diversity is generated by distinct evolutionary mechanisms in African trypanosome species.</title>
        <authorList>
            <person name="Jackson A.P."/>
            <person name="Berry A."/>
            <person name="Aslett M."/>
            <person name="Allison H.C."/>
            <person name="Burton P."/>
            <person name="Vavrova-Anderson J."/>
            <person name="Brown R."/>
            <person name="Browne H."/>
            <person name="Corton N."/>
            <person name="Hauser H."/>
            <person name="Gamble J."/>
            <person name="Gilderthorp R."/>
            <person name="Marcello L."/>
            <person name="McQuillan J."/>
            <person name="Otto T.D."/>
            <person name="Quail M.A."/>
            <person name="Sanders M.J."/>
            <person name="van Tonder A."/>
            <person name="Ginger M.L."/>
            <person name="Field M.C."/>
            <person name="Barry J.D."/>
            <person name="Hertz-Fowler C."/>
            <person name="Berriman M."/>
        </authorList>
    </citation>
    <scope>NUCLEOTIDE SEQUENCE</scope>
    <source>
        <strain evidence="8">IL3000</strain>
    </source>
</reference>
<dbReference type="GO" id="GO:0006508">
    <property type="term" value="P:proteolysis"/>
    <property type="evidence" value="ECO:0007669"/>
    <property type="project" value="UniProtKB-KW"/>
</dbReference>